<keyword evidence="4" id="KW-1185">Reference proteome</keyword>
<feature type="transmembrane region" description="Helical" evidence="2">
    <location>
        <begin position="40"/>
        <end position="59"/>
    </location>
</feature>
<dbReference type="GO" id="GO:0016874">
    <property type="term" value="F:ligase activity"/>
    <property type="evidence" value="ECO:0007669"/>
    <property type="project" value="UniProtKB-KW"/>
</dbReference>
<dbReference type="RefSeq" id="WP_380620782.1">
    <property type="nucleotide sequence ID" value="NZ_JBHSDK010000015.1"/>
</dbReference>
<proteinExistence type="predicted"/>
<accession>A0ABV8TZ38</accession>
<evidence type="ECO:0000313" key="4">
    <source>
        <dbReference type="Proteomes" id="UP001595823"/>
    </source>
</evidence>
<feature type="region of interest" description="Disordered" evidence="1">
    <location>
        <begin position="1"/>
        <end position="25"/>
    </location>
</feature>
<comment type="caution">
    <text evidence="3">The sequence shown here is derived from an EMBL/GenBank/DDBJ whole genome shotgun (WGS) entry which is preliminary data.</text>
</comment>
<reference evidence="4" key="1">
    <citation type="journal article" date="2019" name="Int. J. Syst. Evol. Microbiol.">
        <title>The Global Catalogue of Microorganisms (GCM) 10K type strain sequencing project: providing services to taxonomists for standard genome sequencing and annotation.</title>
        <authorList>
            <consortium name="The Broad Institute Genomics Platform"/>
            <consortium name="The Broad Institute Genome Sequencing Center for Infectious Disease"/>
            <person name="Wu L."/>
            <person name="Ma J."/>
        </authorList>
    </citation>
    <scope>NUCLEOTIDE SEQUENCE [LARGE SCALE GENOMIC DNA]</scope>
    <source>
        <strain evidence="4">IBRC-M 10908</strain>
    </source>
</reference>
<organism evidence="3 4">
    <name type="scientific">Salininema proteolyticum</name>
    <dbReference type="NCBI Taxonomy" id="1607685"/>
    <lineage>
        <taxon>Bacteria</taxon>
        <taxon>Bacillati</taxon>
        <taxon>Actinomycetota</taxon>
        <taxon>Actinomycetes</taxon>
        <taxon>Glycomycetales</taxon>
        <taxon>Glycomycetaceae</taxon>
        <taxon>Salininema</taxon>
    </lineage>
</organism>
<feature type="transmembrane region" description="Helical" evidence="2">
    <location>
        <begin position="384"/>
        <end position="404"/>
    </location>
</feature>
<feature type="transmembrane region" description="Helical" evidence="2">
    <location>
        <begin position="241"/>
        <end position="259"/>
    </location>
</feature>
<keyword evidence="2" id="KW-0472">Membrane</keyword>
<feature type="transmembrane region" description="Helical" evidence="2">
    <location>
        <begin position="216"/>
        <end position="234"/>
    </location>
</feature>
<gene>
    <name evidence="3" type="ORF">ACFPET_10745</name>
</gene>
<sequence length="467" mass="49505">MNRYGGVGQRGEPAQGSPREAASPRPSARPLELLILGYPLWWALGAGLIAVPLVALVAVHRLIRRRSIAVPPWFGLWALFLALVAVSIANLGVSPPGTVESTWIGQLPGAVFRLGFYTCVTVIALWAYNLAADRALTVERLLFLLAYWGIVTVAGGLLGTFFGGFEYTSPVEMLLPEGIRSDGFVKSLVHPMAAQTMDVLGYESPRPAAPWGYTNTWGNIAALCSAWMAAYLFTGRGVRDARRPWMWAALVLGLIPIVFSLNRALWAGLVLMAAVALLKLLVSGRLGAVLAVTALGAVAAVAVLLSPLGAVVQARFDNPHSDDGRAFSSQTAVDLTLEHSPLLGFGSTRKTLGSGESIAVGPTDDCPRCGARTLGGNGQFWQALFAHGVLGVGAYIAFFLAVLWRFRSDHSPVGIAGTACVVFSLFTMFFYNSLVTPLLVLLLGYVLLAANGDRAAERTGRATGAAA</sequence>
<keyword evidence="3" id="KW-0436">Ligase</keyword>
<protein>
    <submittedName>
        <fullName evidence="3">O-antigen ligase family protein</fullName>
    </submittedName>
</protein>
<feature type="transmembrane region" description="Helical" evidence="2">
    <location>
        <begin position="71"/>
        <end position="90"/>
    </location>
</feature>
<feature type="transmembrane region" description="Helical" evidence="2">
    <location>
        <begin position="110"/>
        <end position="129"/>
    </location>
</feature>
<feature type="transmembrane region" description="Helical" evidence="2">
    <location>
        <begin position="141"/>
        <end position="165"/>
    </location>
</feature>
<feature type="transmembrane region" description="Helical" evidence="2">
    <location>
        <begin position="289"/>
        <end position="312"/>
    </location>
</feature>
<dbReference type="EMBL" id="JBHSDK010000015">
    <property type="protein sequence ID" value="MFC4335678.1"/>
    <property type="molecule type" value="Genomic_DNA"/>
</dbReference>
<evidence type="ECO:0000256" key="1">
    <source>
        <dbReference type="SAM" id="MobiDB-lite"/>
    </source>
</evidence>
<keyword evidence="2" id="KW-0812">Transmembrane</keyword>
<evidence type="ECO:0000313" key="3">
    <source>
        <dbReference type="EMBL" id="MFC4335678.1"/>
    </source>
</evidence>
<feature type="transmembrane region" description="Helical" evidence="2">
    <location>
        <begin position="435"/>
        <end position="452"/>
    </location>
</feature>
<evidence type="ECO:0000256" key="2">
    <source>
        <dbReference type="SAM" id="Phobius"/>
    </source>
</evidence>
<dbReference type="Proteomes" id="UP001595823">
    <property type="component" value="Unassembled WGS sequence"/>
</dbReference>
<keyword evidence="2" id="KW-1133">Transmembrane helix</keyword>
<name>A0ABV8TZ38_9ACTN</name>